<gene>
    <name evidence="2" type="ORF">GOEFS_046_00350</name>
</gene>
<dbReference type="RefSeq" id="WP_007317416.1">
    <property type="nucleotide sequence ID" value="NZ_BAEH01000046.1"/>
</dbReference>
<keyword evidence="3" id="KW-1185">Reference proteome</keyword>
<dbReference type="Proteomes" id="UP000035034">
    <property type="component" value="Unassembled WGS sequence"/>
</dbReference>
<dbReference type="EMBL" id="BAEH01000046">
    <property type="protein sequence ID" value="GAB18079.1"/>
    <property type="molecule type" value="Genomic_DNA"/>
</dbReference>
<name>H0QZ28_9ACTN</name>
<sequence>MSGEDRYLLGLSLTYLVFYYGGVVRPSVLGRVVSLDVAGTGAAVVVLAAAGLLAACGVGYALRLWGPVRIDRATARWRASGPSPRSPLIRTALSRAVAAAVLSMATIAGALVAVAPDRWPVVVVACALGTVGAIAIPIGAQSVRSMRRRGIAVWNRRSLAEAAIPSRLHRAEIAPADGLVASLTLGASTMDTTWFGGARTQLWSARHAIARSRRLTGGVLGAATAGWSTLAAADVTRLGRHPAALLRWAGWIGVGVLTGTSFTFAAGGSLIVAVAAYCAGLAVSDGLCRLAESSALRCALGRSDRFLTSAHAVVPATAVAIASVIVGSAWSVSWLGVAVLTIGVTGAVLRRATRPPVIYDGVLVIDPFFGLSFSPGMARQLIRGPVALVLTSAVLAMT</sequence>
<feature type="transmembrane region" description="Helical" evidence="1">
    <location>
        <begin position="92"/>
        <end position="115"/>
    </location>
</feature>
<feature type="transmembrane region" description="Helical" evidence="1">
    <location>
        <begin position="332"/>
        <end position="349"/>
    </location>
</feature>
<proteinExistence type="predicted"/>
<keyword evidence="1" id="KW-1133">Transmembrane helix</keyword>
<dbReference type="Pfam" id="PF19814">
    <property type="entry name" value="DUF6297"/>
    <property type="match status" value="1"/>
</dbReference>
<organism evidence="2 3">
    <name type="scientific">Gordonia effusa NBRC 100432</name>
    <dbReference type="NCBI Taxonomy" id="1077974"/>
    <lineage>
        <taxon>Bacteria</taxon>
        <taxon>Bacillati</taxon>
        <taxon>Actinomycetota</taxon>
        <taxon>Actinomycetes</taxon>
        <taxon>Mycobacteriales</taxon>
        <taxon>Gordoniaceae</taxon>
        <taxon>Gordonia</taxon>
    </lineage>
</organism>
<feature type="transmembrane region" description="Helical" evidence="1">
    <location>
        <begin position="37"/>
        <end position="62"/>
    </location>
</feature>
<dbReference type="OrthoDB" id="4375859at2"/>
<dbReference type="eggNOG" id="ENOG5030CH0">
    <property type="taxonomic scope" value="Bacteria"/>
</dbReference>
<reference evidence="2 3" key="1">
    <citation type="submission" date="2011-12" db="EMBL/GenBank/DDBJ databases">
        <title>Whole genome shotgun sequence of Gordonia effusa NBRC 100432.</title>
        <authorList>
            <person name="Yoshida I."/>
            <person name="Takarada H."/>
            <person name="Hosoyama A."/>
            <person name="Tsuchikane K."/>
            <person name="Katsumata H."/>
            <person name="Yamazaki S."/>
            <person name="Fujita N."/>
        </authorList>
    </citation>
    <scope>NUCLEOTIDE SEQUENCE [LARGE SCALE GENOMIC DNA]</scope>
    <source>
        <strain evidence="2 3">NBRC 100432</strain>
    </source>
</reference>
<feature type="transmembrane region" description="Helical" evidence="1">
    <location>
        <begin position="245"/>
        <end position="264"/>
    </location>
</feature>
<accession>H0QZ28</accession>
<comment type="caution">
    <text evidence="2">The sequence shown here is derived from an EMBL/GenBank/DDBJ whole genome shotgun (WGS) entry which is preliminary data.</text>
</comment>
<evidence type="ECO:0000313" key="3">
    <source>
        <dbReference type="Proteomes" id="UP000035034"/>
    </source>
</evidence>
<feature type="transmembrane region" description="Helical" evidence="1">
    <location>
        <begin position="121"/>
        <end position="140"/>
    </location>
</feature>
<dbReference type="AlphaFoldDB" id="H0QZ28"/>
<evidence type="ECO:0000256" key="1">
    <source>
        <dbReference type="SAM" id="Phobius"/>
    </source>
</evidence>
<feature type="transmembrane region" description="Helical" evidence="1">
    <location>
        <begin position="7"/>
        <end position="25"/>
    </location>
</feature>
<dbReference type="STRING" id="1077974.GOEFS_046_00350"/>
<feature type="transmembrane region" description="Helical" evidence="1">
    <location>
        <begin position="309"/>
        <end position="326"/>
    </location>
</feature>
<protein>
    <submittedName>
        <fullName evidence="2">Uncharacterized protein</fullName>
    </submittedName>
</protein>
<keyword evidence="1" id="KW-0812">Transmembrane</keyword>
<keyword evidence="1" id="KW-0472">Membrane</keyword>
<dbReference type="InterPro" id="IPR046264">
    <property type="entry name" value="DUF6297"/>
</dbReference>
<evidence type="ECO:0000313" key="2">
    <source>
        <dbReference type="EMBL" id="GAB18079.1"/>
    </source>
</evidence>